<comment type="caution">
    <text evidence="1">The sequence shown here is derived from an EMBL/GenBank/DDBJ whole genome shotgun (WGS) entry which is preliminary data.</text>
</comment>
<dbReference type="OrthoDB" id="10379210at2759"/>
<dbReference type="AlphaFoldDB" id="A0A0V1FV50"/>
<accession>A0A0V1FV50</accession>
<proteinExistence type="predicted"/>
<protein>
    <submittedName>
        <fullName evidence="1">Uncharacterized protein</fullName>
    </submittedName>
</protein>
<dbReference type="Proteomes" id="UP000054995">
    <property type="component" value="Unassembled WGS sequence"/>
</dbReference>
<reference evidence="3 4" key="1">
    <citation type="submission" date="2015-01" db="EMBL/GenBank/DDBJ databases">
        <title>Evolution of Trichinella species and genotypes.</title>
        <authorList>
            <person name="Korhonen P.K."/>
            <person name="Edoardo P."/>
            <person name="Giuseppe L.R."/>
            <person name="Gasser R.B."/>
        </authorList>
    </citation>
    <scope>NUCLEOTIDE SEQUENCE [LARGE SCALE GENOMIC DNA]</scope>
    <source>
        <strain evidence="2">ISS176</strain>
        <strain evidence="1">ISS470</strain>
    </source>
</reference>
<gene>
    <name evidence="2" type="ORF">T4C_11134</name>
    <name evidence="1" type="ORF">T4D_14525</name>
</gene>
<evidence type="ECO:0000313" key="4">
    <source>
        <dbReference type="Proteomes" id="UP000054995"/>
    </source>
</evidence>
<evidence type="ECO:0000313" key="2">
    <source>
        <dbReference type="EMBL" id="KRZ28711.1"/>
    </source>
</evidence>
<keyword evidence="4" id="KW-1185">Reference proteome</keyword>
<sequence>MQTRQSLDNSKKTKSFWIKFLQHGTLKKEIQSRQLKELDLKCFNKELHEKENFQTHWPKAAY</sequence>
<evidence type="ECO:0000313" key="1">
    <source>
        <dbReference type="EMBL" id="KRY89914.1"/>
    </source>
</evidence>
<dbReference type="Proteomes" id="UP000054826">
    <property type="component" value="Unassembled WGS sequence"/>
</dbReference>
<name>A0A0V1FV50_TRIPS</name>
<dbReference type="EMBL" id="JYDV01000149">
    <property type="protein sequence ID" value="KRZ28711.1"/>
    <property type="molecule type" value="Genomic_DNA"/>
</dbReference>
<evidence type="ECO:0000313" key="3">
    <source>
        <dbReference type="Proteomes" id="UP000054826"/>
    </source>
</evidence>
<dbReference type="EMBL" id="JYDT01000026">
    <property type="protein sequence ID" value="KRY89914.1"/>
    <property type="molecule type" value="Genomic_DNA"/>
</dbReference>
<organism evidence="1 4">
    <name type="scientific">Trichinella pseudospiralis</name>
    <name type="common">Parasitic roundworm</name>
    <dbReference type="NCBI Taxonomy" id="6337"/>
    <lineage>
        <taxon>Eukaryota</taxon>
        <taxon>Metazoa</taxon>
        <taxon>Ecdysozoa</taxon>
        <taxon>Nematoda</taxon>
        <taxon>Enoplea</taxon>
        <taxon>Dorylaimia</taxon>
        <taxon>Trichinellida</taxon>
        <taxon>Trichinellidae</taxon>
        <taxon>Trichinella</taxon>
    </lineage>
</organism>